<keyword evidence="2" id="KW-1133">Transmembrane helix</keyword>
<feature type="compositionally biased region" description="Basic and acidic residues" evidence="1">
    <location>
        <begin position="119"/>
        <end position="144"/>
    </location>
</feature>
<dbReference type="eggNOG" id="ENOG502SGR9">
    <property type="taxonomic scope" value="Eukaryota"/>
</dbReference>
<gene>
    <name evidence="5" type="primary">LOC101900143</name>
</gene>
<evidence type="ECO:0000256" key="3">
    <source>
        <dbReference type="SAM" id="SignalP"/>
    </source>
</evidence>
<evidence type="ECO:0000256" key="2">
    <source>
        <dbReference type="SAM" id="Phobius"/>
    </source>
</evidence>
<keyword evidence="2" id="KW-0472">Membrane</keyword>
<feature type="transmembrane region" description="Helical" evidence="2">
    <location>
        <begin position="281"/>
        <end position="300"/>
    </location>
</feature>
<evidence type="ECO:0000256" key="1">
    <source>
        <dbReference type="SAM" id="MobiDB-lite"/>
    </source>
</evidence>
<sequence length="376" mass="41645">MKSFVSGLLVICVLISSTDPSLSAEDEATDILVDDGSSLSQPGDGEVKLKLSDASEPKQGQDQASPSSAEGRSLTAEEEMEKKSKPLRSIFMGIYKNYKSTYLGNKTLTEYKQNLREKMKTKQQKLEENESIRDDGVADETKNAEDEDDEEIVFEAPDDLDEGGEDKKLELTTIPTQNGEGEDDVAVVTEESDLSYEPITNQKELHLPLHNRKHSPVPPSPPPPELQYNVGPALNMSLDLDNSIVRVNLDGESLKELVTGRWLSDSSEEGRGKKYEMVTRILPLFILPFLIQSAIVPFLVTKLKLLLMKSMLVGKLAIFLLIISAFRNSNKPMQTYEVAPSYWAGEPSRRSEIAAAASNMAYNGYRVEGKPAAWVN</sequence>
<proteinExistence type="predicted"/>
<dbReference type="RefSeq" id="XP_005182136.2">
    <property type="nucleotide sequence ID" value="XM_005182079.4"/>
</dbReference>
<evidence type="ECO:0000313" key="5">
    <source>
        <dbReference type="RefSeq" id="XP_005182136.2"/>
    </source>
</evidence>
<dbReference type="GeneID" id="101900143"/>
<keyword evidence="4" id="KW-1185">Reference proteome</keyword>
<keyword evidence="3" id="KW-0732">Signal</keyword>
<reference evidence="5" key="1">
    <citation type="submission" date="2025-08" db="UniProtKB">
        <authorList>
            <consortium name="RefSeq"/>
        </authorList>
    </citation>
    <scope>IDENTIFICATION</scope>
    <source>
        <strain evidence="5">Aabys</strain>
        <tissue evidence="5">Whole body</tissue>
    </source>
</reference>
<name>A0A9J7CR21_MUSDO</name>
<feature type="transmembrane region" description="Helical" evidence="2">
    <location>
        <begin position="307"/>
        <end position="326"/>
    </location>
</feature>
<dbReference type="VEuPathDB" id="VectorBase:MDOMA2_014845"/>
<accession>A0A9J7CR21</accession>
<dbReference type="VEuPathDB" id="VectorBase:MDOA008219"/>
<feature type="chain" id="PRO_5047434900" evidence="3">
    <location>
        <begin position="24"/>
        <end position="376"/>
    </location>
</feature>
<feature type="region of interest" description="Disordered" evidence="1">
    <location>
        <begin position="119"/>
        <end position="149"/>
    </location>
</feature>
<protein>
    <submittedName>
        <fullName evidence="5">Uncharacterized protein LOC101900143</fullName>
    </submittedName>
</protein>
<dbReference type="Proteomes" id="UP001652621">
    <property type="component" value="Unplaced"/>
</dbReference>
<feature type="compositionally biased region" description="Polar residues" evidence="1">
    <location>
        <begin position="58"/>
        <end position="70"/>
    </location>
</feature>
<feature type="signal peptide" evidence="3">
    <location>
        <begin position="1"/>
        <end position="23"/>
    </location>
</feature>
<feature type="region of interest" description="Disordered" evidence="1">
    <location>
        <begin position="33"/>
        <end position="83"/>
    </location>
</feature>
<feature type="compositionally biased region" description="Basic and acidic residues" evidence="1">
    <location>
        <begin position="45"/>
        <end position="56"/>
    </location>
</feature>
<organism evidence="4 5">
    <name type="scientific">Musca domestica</name>
    <name type="common">House fly</name>
    <dbReference type="NCBI Taxonomy" id="7370"/>
    <lineage>
        <taxon>Eukaryota</taxon>
        <taxon>Metazoa</taxon>
        <taxon>Ecdysozoa</taxon>
        <taxon>Arthropoda</taxon>
        <taxon>Hexapoda</taxon>
        <taxon>Insecta</taxon>
        <taxon>Pterygota</taxon>
        <taxon>Neoptera</taxon>
        <taxon>Endopterygota</taxon>
        <taxon>Diptera</taxon>
        <taxon>Brachycera</taxon>
        <taxon>Muscomorpha</taxon>
        <taxon>Muscoidea</taxon>
        <taxon>Muscidae</taxon>
        <taxon>Musca</taxon>
    </lineage>
</organism>
<keyword evidence="2" id="KW-0812">Transmembrane</keyword>
<evidence type="ECO:0000313" key="4">
    <source>
        <dbReference type="Proteomes" id="UP001652621"/>
    </source>
</evidence>
<dbReference type="OrthoDB" id="6624538at2759"/>